<gene>
    <name evidence="1" type="ORF">Tci_921896</name>
</gene>
<comment type="caution">
    <text evidence="1">The sequence shown here is derived from an EMBL/GenBank/DDBJ whole genome shotgun (WGS) entry which is preliminary data.</text>
</comment>
<organism evidence="1">
    <name type="scientific">Tanacetum cinerariifolium</name>
    <name type="common">Dalmatian daisy</name>
    <name type="synonym">Chrysanthemum cinerariifolium</name>
    <dbReference type="NCBI Taxonomy" id="118510"/>
    <lineage>
        <taxon>Eukaryota</taxon>
        <taxon>Viridiplantae</taxon>
        <taxon>Streptophyta</taxon>
        <taxon>Embryophyta</taxon>
        <taxon>Tracheophyta</taxon>
        <taxon>Spermatophyta</taxon>
        <taxon>Magnoliopsida</taxon>
        <taxon>eudicotyledons</taxon>
        <taxon>Gunneridae</taxon>
        <taxon>Pentapetalae</taxon>
        <taxon>asterids</taxon>
        <taxon>campanulids</taxon>
        <taxon>Asterales</taxon>
        <taxon>Asteraceae</taxon>
        <taxon>Asteroideae</taxon>
        <taxon>Anthemideae</taxon>
        <taxon>Anthemidinae</taxon>
        <taxon>Tanacetum</taxon>
    </lineage>
</organism>
<name>A0A699WR28_TANCI</name>
<dbReference type="AlphaFoldDB" id="A0A699WR28"/>
<reference evidence="1" key="1">
    <citation type="journal article" date="2019" name="Sci. Rep.">
        <title>Draft genome of Tanacetum cinerariifolium, the natural source of mosquito coil.</title>
        <authorList>
            <person name="Yamashiro T."/>
            <person name="Shiraishi A."/>
            <person name="Satake H."/>
            <person name="Nakayama K."/>
        </authorList>
    </citation>
    <scope>NUCLEOTIDE SEQUENCE</scope>
</reference>
<evidence type="ECO:0000313" key="1">
    <source>
        <dbReference type="EMBL" id="GFD49927.1"/>
    </source>
</evidence>
<feature type="non-terminal residue" evidence="1">
    <location>
        <position position="121"/>
    </location>
</feature>
<accession>A0A699WR28</accession>
<proteinExistence type="predicted"/>
<sequence>ADEAAVDLDHVDREFLQITEGRVAGAEVVHRQRQAEGLQGLQLETRIFRRFQQQAFGELQLQQRRVELFFAQNVGERGHQLRVGELLGRDVDRHVQLAVTGGGELFAHAAGLARDPFADRD</sequence>
<dbReference type="EMBL" id="BKCJ011750169">
    <property type="protein sequence ID" value="GFD49927.1"/>
    <property type="molecule type" value="Genomic_DNA"/>
</dbReference>
<feature type="non-terminal residue" evidence="1">
    <location>
        <position position="1"/>
    </location>
</feature>
<protein>
    <submittedName>
        <fullName evidence="1">Uncharacterized protein</fullName>
    </submittedName>
</protein>